<evidence type="ECO:0000256" key="1">
    <source>
        <dbReference type="SAM" id="SignalP"/>
    </source>
</evidence>
<evidence type="ECO:0000313" key="3">
    <source>
        <dbReference type="Proteomes" id="UP000287746"/>
    </source>
</evidence>
<comment type="caution">
    <text evidence="2">The sequence shown here is derived from an EMBL/GenBank/DDBJ whole genome shotgun (WGS) entry which is preliminary data.</text>
</comment>
<evidence type="ECO:0008006" key="4">
    <source>
        <dbReference type="Google" id="ProtNLM"/>
    </source>
</evidence>
<keyword evidence="1" id="KW-0732">Signal</keyword>
<dbReference type="Proteomes" id="UP000287746">
    <property type="component" value="Unassembled WGS sequence"/>
</dbReference>
<sequence>MKRLLIAGAAFAVCASPAFAKKTKVVFVTSAAVKDKPAVTFDPARAYVLVRSNIAIPLHLMRIPSEEDQVKYDALKAEAFTEAREKYAKKKASYDKAKAAYDKTPKGAARPVLPEKPVEPTEANFEFTPFGLMTGVPIGPLFRFAKGDGGASTYLHELTPGRYRIYGMVSVLPNAAATGSCFCMGSVAFEVKAGQITDLGYLRALMPDEVKVQEGDATGLFDSEKVEGYQVLQPAPASWTLDPRLAGATVVPAKFWPVGKMPNYFGVSVGRMPPLAGVMRYDRDRIIDLTGAQTIAQ</sequence>
<evidence type="ECO:0000313" key="2">
    <source>
        <dbReference type="EMBL" id="RSY89734.1"/>
    </source>
</evidence>
<feature type="chain" id="PRO_5019502513" description="DUF3298 domain-containing protein" evidence="1">
    <location>
        <begin position="21"/>
        <end position="297"/>
    </location>
</feature>
<dbReference type="AlphaFoldDB" id="A0A430G8K0"/>
<dbReference type="EMBL" id="QQYZ01000002">
    <property type="protein sequence ID" value="RSY89734.1"/>
    <property type="molecule type" value="Genomic_DNA"/>
</dbReference>
<reference evidence="2 3" key="1">
    <citation type="submission" date="2018-07" db="EMBL/GenBank/DDBJ databases">
        <title>Genomic and Epidemiologic Investigation of an Indolent Hospital Outbreak.</title>
        <authorList>
            <person name="Johnson R.C."/>
            <person name="Deming C."/>
            <person name="Conlan S."/>
            <person name="Zellmer C.J."/>
            <person name="Michelin A.V."/>
            <person name="Lee-Lin S."/>
            <person name="Thomas P.J."/>
            <person name="Park M."/>
            <person name="Weingarten R.A."/>
            <person name="Less J."/>
            <person name="Dekker J.P."/>
            <person name="Frank K.M."/>
            <person name="Musser K.A."/>
            <person name="Mcquiston J.R."/>
            <person name="Henderson D.K."/>
            <person name="Lau A.F."/>
            <person name="Palmore T.N."/>
            <person name="Segre J.A."/>
        </authorList>
    </citation>
    <scope>NUCLEOTIDE SEQUENCE [LARGE SCALE GENOMIC DNA]</scope>
    <source>
        <strain evidence="2 3">SK-CDC1_0717</strain>
    </source>
</reference>
<accession>A0A430G8K0</accession>
<name>A0A430G8K0_9SPHN</name>
<gene>
    <name evidence="2" type="ORF">DAH66_03565</name>
</gene>
<organism evidence="2 3">
    <name type="scientific">Sphingomonas koreensis</name>
    <dbReference type="NCBI Taxonomy" id="93064"/>
    <lineage>
        <taxon>Bacteria</taxon>
        <taxon>Pseudomonadati</taxon>
        <taxon>Pseudomonadota</taxon>
        <taxon>Alphaproteobacteria</taxon>
        <taxon>Sphingomonadales</taxon>
        <taxon>Sphingomonadaceae</taxon>
        <taxon>Sphingomonas</taxon>
    </lineage>
</organism>
<protein>
    <recommendedName>
        <fullName evidence="4">DUF3298 domain-containing protein</fullName>
    </recommendedName>
</protein>
<proteinExistence type="predicted"/>
<dbReference type="RefSeq" id="WP_126003609.1">
    <property type="nucleotide sequence ID" value="NZ_QQYZ01000002.1"/>
</dbReference>
<feature type="signal peptide" evidence="1">
    <location>
        <begin position="1"/>
        <end position="20"/>
    </location>
</feature>